<dbReference type="OrthoDB" id="3941683at2759"/>
<dbReference type="AlphaFoldDB" id="A0A9P4SEC6"/>
<evidence type="ECO:0000313" key="3">
    <source>
        <dbReference type="Proteomes" id="UP000799429"/>
    </source>
</evidence>
<dbReference type="Proteomes" id="UP000799429">
    <property type="component" value="Unassembled WGS sequence"/>
</dbReference>
<protein>
    <submittedName>
        <fullName evidence="2">Uncharacterized protein</fullName>
    </submittedName>
</protein>
<evidence type="ECO:0000256" key="1">
    <source>
        <dbReference type="SAM" id="MobiDB-lite"/>
    </source>
</evidence>
<comment type="caution">
    <text evidence="2">The sequence shown here is derived from an EMBL/GenBank/DDBJ whole genome shotgun (WGS) entry which is preliminary data.</text>
</comment>
<accession>A0A9P4SEC6</accession>
<sequence length="138" mass="14518">MGFAIALPLNINLAAYSPALVVGDGEISLGGAESASELMEILASGAARNAANNGGETPPVQQQEVVTTQQETSAEEGTPALEGDNAARAIEERLEPTTLPNLIKAIKKRQTIDNLDVPVTRAEFEMLKRDLAGFCEAL</sequence>
<name>A0A9P4SEC6_9PEZI</name>
<proteinExistence type="predicted"/>
<dbReference type="EMBL" id="MU006093">
    <property type="protein sequence ID" value="KAF2840063.1"/>
    <property type="molecule type" value="Genomic_DNA"/>
</dbReference>
<feature type="region of interest" description="Disordered" evidence="1">
    <location>
        <begin position="49"/>
        <end position="87"/>
    </location>
</feature>
<gene>
    <name evidence="2" type="ORF">M501DRAFT_1002349</name>
</gene>
<reference evidence="2" key="1">
    <citation type="journal article" date="2020" name="Stud. Mycol.">
        <title>101 Dothideomycetes genomes: a test case for predicting lifestyles and emergence of pathogens.</title>
        <authorList>
            <person name="Haridas S."/>
            <person name="Albert R."/>
            <person name="Binder M."/>
            <person name="Bloem J."/>
            <person name="Labutti K."/>
            <person name="Salamov A."/>
            <person name="Andreopoulos B."/>
            <person name="Baker S."/>
            <person name="Barry K."/>
            <person name="Bills G."/>
            <person name="Bluhm B."/>
            <person name="Cannon C."/>
            <person name="Castanera R."/>
            <person name="Culley D."/>
            <person name="Daum C."/>
            <person name="Ezra D."/>
            <person name="Gonzalez J."/>
            <person name="Henrissat B."/>
            <person name="Kuo A."/>
            <person name="Liang C."/>
            <person name="Lipzen A."/>
            <person name="Lutzoni F."/>
            <person name="Magnuson J."/>
            <person name="Mondo S."/>
            <person name="Nolan M."/>
            <person name="Ohm R."/>
            <person name="Pangilinan J."/>
            <person name="Park H.-J."/>
            <person name="Ramirez L."/>
            <person name="Alfaro M."/>
            <person name="Sun H."/>
            <person name="Tritt A."/>
            <person name="Yoshinaga Y."/>
            <person name="Zwiers L.-H."/>
            <person name="Turgeon B."/>
            <person name="Goodwin S."/>
            <person name="Spatafora J."/>
            <person name="Crous P."/>
            <person name="Grigoriev I."/>
        </authorList>
    </citation>
    <scope>NUCLEOTIDE SEQUENCE</scope>
    <source>
        <strain evidence="2">CBS 101060</strain>
    </source>
</reference>
<feature type="compositionally biased region" description="Low complexity" evidence="1">
    <location>
        <begin position="49"/>
        <end position="72"/>
    </location>
</feature>
<evidence type="ECO:0000313" key="2">
    <source>
        <dbReference type="EMBL" id="KAF2840063.1"/>
    </source>
</evidence>
<organism evidence="2 3">
    <name type="scientific">Patellaria atrata CBS 101060</name>
    <dbReference type="NCBI Taxonomy" id="1346257"/>
    <lineage>
        <taxon>Eukaryota</taxon>
        <taxon>Fungi</taxon>
        <taxon>Dikarya</taxon>
        <taxon>Ascomycota</taxon>
        <taxon>Pezizomycotina</taxon>
        <taxon>Dothideomycetes</taxon>
        <taxon>Dothideomycetes incertae sedis</taxon>
        <taxon>Patellariales</taxon>
        <taxon>Patellariaceae</taxon>
        <taxon>Patellaria</taxon>
    </lineage>
</organism>
<keyword evidence="3" id="KW-1185">Reference proteome</keyword>